<evidence type="ECO:0000313" key="3">
    <source>
        <dbReference type="Proteomes" id="UP000509367"/>
    </source>
</evidence>
<dbReference type="AlphaFoldDB" id="A0A6N1VD72"/>
<evidence type="ECO:0000313" key="2">
    <source>
        <dbReference type="EMBL" id="QKV18463.1"/>
    </source>
</evidence>
<feature type="chain" id="PRO_5027050991" evidence="1">
    <location>
        <begin position="27"/>
        <end position="135"/>
    </location>
</feature>
<dbReference type="KEGG" id="orm:HTY61_08360"/>
<gene>
    <name evidence="2" type="ORF">HTY61_08360</name>
</gene>
<keyword evidence="1" id="KW-0732">Signal</keyword>
<dbReference type="EMBL" id="CP054836">
    <property type="protein sequence ID" value="QKV18463.1"/>
    <property type="molecule type" value="Genomic_DNA"/>
</dbReference>
<keyword evidence="3" id="KW-1185">Reference proteome</keyword>
<proteinExistence type="predicted"/>
<dbReference type="Proteomes" id="UP000509367">
    <property type="component" value="Chromosome"/>
</dbReference>
<sequence length="135" mass="13530">MPRRKLIASLFAAAAAVSAVTAPAMAGGSISVSIAPQGPEAEQAMRAGLGIYSVVNGLQNGGNITQLGMNNLAGIAQNGSGNHGIVHQEGDGHSGTLQQNGNGNAYGLFQFGKGTDAHVVQNGNGQTGATFAWGW</sequence>
<accession>A0A6N1VD72</accession>
<evidence type="ECO:0000256" key="1">
    <source>
        <dbReference type="SAM" id="SignalP"/>
    </source>
</evidence>
<organism evidence="2 3">
    <name type="scientific">Oricola thermophila</name>
    <dbReference type="NCBI Taxonomy" id="2742145"/>
    <lineage>
        <taxon>Bacteria</taxon>
        <taxon>Pseudomonadati</taxon>
        <taxon>Pseudomonadota</taxon>
        <taxon>Alphaproteobacteria</taxon>
        <taxon>Hyphomicrobiales</taxon>
        <taxon>Ahrensiaceae</taxon>
        <taxon>Oricola</taxon>
    </lineage>
</organism>
<reference evidence="2 3" key="1">
    <citation type="submission" date="2020-06" db="EMBL/GenBank/DDBJ databases">
        <title>Oricola thermophila sp. nov. isolated from a tidal sediments.</title>
        <authorList>
            <person name="Kwon K.K."/>
            <person name="Yang S.-H."/>
            <person name="Park M.-J."/>
        </authorList>
    </citation>
    <scope>NUCLEOTIDE SEQUENCE [LARGE SCALE GENOMIC DNA]</scope>
    <source>
        <strain evidence="2 3">MEBiC13590</strain>
    </source>
</reference>
<name>A0A6N1VD72_9HYPH</name>
<dbReference type="RefSeq" id="WP_175276356.1">
    <property type="nucleotide sequence ID" value="NZ_CP054836.1"/>
</dbReference>
<protein>
    <submittedName>
        <fullName evidence="2">Curlin</fullName>
    </submittedName>
</protein>
<feature type="signal peptide" evidence="1">
    <location>
        <begin position="1"/>
        <end position="26"/>
    </location>
</feature>